<keyword evidence="9" id="KW-0804">Transcription</keyword>
<feature type="compositionally biased region" description="Low complexity" evidence="12">
    <location>
        <begin position="200"/>
        <end position="209"/>
    </location>
</feature>
<keyword evidence="4" id="KW-0479">Metal-binding</keyword>
<comment type="caution">
    <text evidence="15">The sequence shown here is derived from an EMBL/GenBank/DDBJ whole genome shotgun (WGS) entry which is preliminary data.</text>
</comment>
<feature type="compositionally biased region" description="Basic residues" evidence="12">
    <location>
        <begin position="109"/>
        <end position="121"/>
    </location>
</feature>
<dbReference type="CDD" id="cd00067">
    <property type="entry name" value="GAL4"/>
    <property type="match status" value="1"/>
</dbReference>
<dbReference type="SMART" id="SM00066">
    <property type="entry name" value="GAL4"/>
    <property type="match status" value="1"/>
</dbReference>
<name>A0AA38LUY1_9TREE</name>
<dbReference type="Pfam" id="PF24990">
    <property type="entry name" value="PAS_13"/>
    <property type="match status" value="2"/>
</dbReference>
<organism evidence="15 16">
    <name type="scientific">Dioszegia hungarica</name>
    <dbReference type="NCBI Taxonomy" id="4972"/>
    <lineage>
        <taxon>Eukaryota</taxon>
        <taxon>Fungi</taxon>
        <taxon>Dikarya</taxon>
        <taxon>Basidiomycota</taxon>
        <taxon>Agaricomycotina</taxon>
        <taxon>Tremellomycetes</taxon>
        <taxon>Tremellales</taxon>
        <taxon>Bulleribasidiaceae</taxon>
        <taxon>Dioszegia</taxon>
    </lineage>
</organism>
<evidence type="ECO:0000256" key="11">
    <source>
        <dbReference type="ARBA" id="ARBA00040903"/>
    </source>
</evidence>
<proteinExistence type="inferred from homology"/>
<dbReference type="EMBL" id="JAKWFO010000005">
    <property type="protein sequence ID" value="KAI9636465.1"/>
    <property type="molecule type" value="Genomic_DNA"/>
</dbReference>
<evidence type="ECO:0000313" key="15">
    <source>
        <dbReference type="EMBL" id="KAI9636465.1"/>
    </source>
</evidence>
<feature type="domain" description="Zn(2)-C6 fungal-type" evidence="13">
    <location>
        <begin position="127"/>
        <end position="158"/>
    </location>
</feature>
<comment type="subcellular location">
    <subcellularLocation>
        <location evidence="1">Nucleus</location>
    </subcellularLocation>
</comment>
<feature type="region of interest" description="Disordered" evidence="12">
    <location>
        <begin position="1"/>
        <end position="121"/>
    </location>
</feature>
<dbReference type="SUPFAM" id="SSF57701">
    <property type="entry name" value="Zn2/Cys6 DNA-binding domain"/>
    <property type="match status" value="1"/>
</dbReference>
<dbReference type="Proteomes" id="UP001164286">
    <property type="component" value="Unassembled WGS sequence"/>
</dbReference>
<dbReference type="GO" id="GO:0000977">
    <property type="term" value="F:RNA polymerase II transcription regulatory region sequence-specific DNA binding"/>
    <property type="evidence" value="ECO:0007669"/>
    <property type="project" value="TreeGrafter"/>
</dbReference>
<reference evidence="15" key="1">
    <citation type="journal article" date="2022" name="G3 (Bethesda)">
        <title>High quality genome of the basidiomycete yeast Dioszegia hungarica PDD-24b-2 isolated from cloud water.</title>
        <authorList>
            <person name="Jarrige D."/>
            <person name="Haridas S."/>
            <person name="Bleykasten-Grosshans C."/>
            <person name="Joly M."/>
            <person name="Nadalig T."/>
            <person name="Sancelme M."/>
            <person name="Vuilleumier S."/>
            <person name="Grigoriev I.V."/>
            <person name="Amato P."/>
            <person name="Bringel F."/>
        </authorList>
    </citation>
    <scope>NUCLEOTIDE SEQUENCE</scope>
    <source>
        <strain evidence="15">PDD-24b-2</strain>
    </source>
</reference>
<dbReference type="GO" id="GO:0006094">
    <property type="term" value="P:gluconeogenesis"/>
    <property type="evidence" value="ECO:0007669"/>
    <property type="project" value="UniProtKB-KW"/>
</dbReference>
<dbReference type="RefSeq" id="XP_052946242.1">
    <property type="nucleotide sequence ID" value="XM_053093271.1"/>
</dbReference>
<feature type="compositionally biased region" description="Low complexity" evidence="12">
    <location>
        <begin position="68"/>
        <end position="87"/>
    </location>
</feature>
<dbReference type="GO" id="GO:0005634">
    <property type="term" value="C:nucleus"/>
    <property type="evidence" value="ECO:0007669"/>
    <property type="project" value="UniProtKB-SubCell"/>
</dbReference>
<evidence type="ECO:0000256" key="9">
    <source>
        <dbReference type="ARBA" id="ARBA00023163"/>
    </source>
</evidence>
<dbReference type="GO" id="GO:0008270">
    <property type="term" value="F:zinc ion binding"/>
    <property type="evidence" value="ECO:0007669"/>
    <property type="project" value="InterPro"/>
</dbReference>
<comment type="similarity">
    <text evidence="2">Belongs to the ERT1/acuK family.</text>
</comment>
<evidence type="ECO:0000256" key="7">
    <source>
        <dbReference type="ARBA" id="ARBA00023125"/>
    </source>
</evidence>
<dbReference type="InterPro" id="IPR050335">
    <property type="entry name" value="ERT1_acuK_gluconeogen_tf"/>
</dbReference>
<sequence length="670" mass="71723">MDTQSLPSGWPAGSSFISGSTAAPFTAPAGSQLGSSGSDSSTVPSPVHATSITSGNSATQRPIAAHPARNGANAVASGSGSGKLAAGGEKGKGVKPIAPGQSTGQGAAKVRKKRDPGDGKRRKVAKACLVCQKSHLTCDEKRPCTRCVKKGIADQCVEGVRKKAKYLMEGELKDFTEHPAQTTTSISPATSSSHRPSEQPSFSLSLTTPPVLPPIARTNSDLLQPLGIPGLPTLGREEDIWLAPQMLGPERLESPERNRLPSELLGDIRSGNGTGVMSGGGDGIWDDPGIFGNGGFDFGTSASNEYQMLDAMLNSMSPVFPFDLPDDNQLSLDPMLSQPAPSPYLTDHLGSSRTSGLSMLGGQPTSSYSQPRHPDFLLDPPSNPHQSLISPNWASAPPQSHLPDQQPDMNRLSAGMAPSPWTNWTENASAASRGSFGAQSMGGSEARSSNAGPSAQEQGDMGQYAEGIPGISSKQGRLRTSAEVYHSVVKPFDYTEGYHLLMEHISKNFQQKEVLRVVKALAAFRPSLIVLQMPMSEEDEVFLERSFQRTLIELEKLISYSATPTAVWRRTGEIVYANPEFCGLIGKQQDELLSGKTYIYQLFAKQSAISYWENFSVHAFENTTQNFFQATTLEVGDVSLACSCCYTIRRDVFDLPSVIIGQFLPIPTDI</sequence>
<protein>
    <recommendedName>
        <fullName evidence="11">Transcription activator of gluconeogenesis ERT1</fullName>
    </recommendedName>
</protein>
<feature type="compositionally biased region" description="Polar residues" evidence="12">
    <location>
        <begin position="48"/>
        <end position="60"/>
    </location>
</feature>
<evidence type="ECO:0000259" key="13">
    <source>
        <dbReference type="PROSITE" id="PS50048"/>
    </source>
</evidence>
<feature type="compositionally biased region" description="Low complexity" evidence="12">
    <location>
        <begin position="30"/>
        <end position="45"/>
    </location>
</feature>
<dbReference type="InterPro" id="IPR056751">
    <property type="entry name" value="PAS_13"/>
</dbReference>
<feature type="region of interest" description="Disordered" evidence="12">
    <location>
        <begin position="330"/>
        <end position="472"/>
    </location>
</feature>
<evidence type="ECO:0000256" key="4">
    <source>
        <dbReference type="ARBA" id="ARBA00022723"/>
    </source>
</evidence>
<feature type="region of interest" description="Disordered" evidence="12">
    <location>
        <begin position="175"/>
        <end position="210"/>
    </location>
</feature>
<dbReference type="PROSITE" id="PS50048">
    <property type="entry name" value="ZN2_CY6_FUNGAL_2"/>
    <property type="match status" value="1"/>
</dbReference>
<feature type="compositionally biased region" description="Polar residues" evidence="12">
    <location>
        <begin position="384"/>
        <end position="393"/>
    </location>
</feature>
<dbReference type="InterPro" id="IPR036864">
    <property type="entry name" value="Zn2-C6_fun-type_DNA-bd_sf"/>
</dbReference>
<feature type="compositionally biased region" description="Low complexity" evidence="12">
    <location>
        <begin position="182"/>
        <end position="193"/>
    </location>
</feature>
<keyword evidence="5" id="KW-0862">Zinc</keyword>
<evidence type="ECO:0000256" key="2">
    <source>
        <dbReference type="ARBA" id="ARBA00010855"/>
    </source>
</evidence>
<gene>
    <name evidence="15" type="ORF">MKK02DRAFT_45171</name>
</gene>
<dbReference type="GO" id="GO:0000981">
    <property type="term" value="F:DNA-binding transcription factor activity, RNA polymerase II-specific"/>
    <property type="evidence" value="ECO:0007669"/>
    <property type="project" value="InterPro"/>
</dbReference>
<keyword evidence="3" id="KW-0312">Gluconeogenesis</keyword>
<dbReference type="Pfam" id="PF00172">
    <property type="entry name" value="Zn_clus"/>
    <property type="match status" value="1"/>
</dbReference>
<evidence type="ECO:0000256" key="8">
    <source>
        <dbReference type="ARBA" id="ARBA00023159"/>
    </source>
</evidence>
<dbReference type="InterPro" id="IPR035965">
    <property type="entry name" value="PAS-like_dom_sf"/>
</dbReference>
<feature type="domain" description="PAS" evidence="14">
    <location>
        <begin position="550"/>
        <end position="603"/>
    </location>
</feature>
<dbReference type="SUPFAM" id="SSF55785">
    <property type="entry name" value="PYP-like sensor domain (PAS domain)"/>
    <property type="match status" value="1"/>
</dbReference>
<dbReference type="InterPro" id="IPR000014">
    <property type="entry name" value="PAS"/>
</dbReference>
<accession>A0AA38LUY1</accession>
<evidence type="ECO:0000256" key="1">
    <source>
        <dbReference type="ARBA" id="ARBA00004123"/>
    </source>
</evidence>
<keyword evidence="10" id="KW-0539">Nucleus</keyword>
<keyword evidence="8" id="KW-0010">Activator</keyword>
<evidence type="ECO:0000256" key="5">
    <source>
        <dbReference type="ARBA" id="ARBA00022833"/>
    </source>
</evidence>
<dbReference type="InterPro" id="IPR001138">
    <property type="entry name" value="Zn2Cys6_DnaBD"/>
</dbReference>
<dbReference type="AlphaFoldDB" id="A0AA38LUY1"/>
<dbReference type="PANTHER" id="PTHR47659:SF1">
    <property type="entry name" value="TRANSCRIPTION ACTIVATOR OF GLUCONEOGENESIS ERT1"/>
    <property type="match status" value="1"/>
</dbReference>
<dbReference type="Gene3D" id="4.10.240.10">
    <property type="entry name" value="Zn(2)-C6 fungal-type DNA-binding domain"/>
    <property type="match status" value="1"/>
</dbReference>
<evidence type="ECO:0000256" key="12">
    <source>
        <dbReference type="SAM" id="MobiDB-lite"/>
    </source>
</evidence>
<evidence type="ECO:0000259" key="14">
    <source>
        <dbReference type="PROSITE" id="PS50112"/>
    </source>
</evidence>
<keyword evidence="6" id="KW-0805">Transcription regulation</keyword>
<dbReference type="GO" id="GO:0009267">
    <property type="term" value="P:cellular response to starvation"/>
    <property type="evidence" value="ECO:0007669"/>
    <property type="project" value="TreeGrafter"/>
</dbReference>
<feature type="compositionally biased region" description="Polar residues" evidence="12">
    <location>
        <begin position="349"/>
        <end position="370"/>
    </location>
</feature>
<dbReference type="PROSITE" id="PS50112">
    <property type="entry name" value="PAS"/>
    <property type="match status" value="1"/>
</dbReference>
<evidence type="ECO:0000256" key="10">
    <source>
        <dbReference type="ARBA" id="ARBA00023242"/>
    </source>
</evidence>
<evidence type="ECO:0000256" key="6">
    <source>
        <dbReference type="ARBA" id="ARBA00023015"/>
    </source>
</evidence>
<evidence type="ECO:0000313" key="16">
    <source>
        <dbReference type="Proteomes" id="UP001164286"/>
    </source>
</evidence>
<feature type="compositionally biased region" description="Polar residues" evidence="12">
    <location>
        <begin position="420"/>
        <end position="457"/>
    </location>
</feature>
<keyword evidence="7" id="KW-0238">DNA-binding</keyword>
<dbReference type="PANTHER" id="PTHR47659">
    <property type="entry name" value="ZN(II)2CYS6 TRANSCRIPTION FACTOR (EUROFUNG)-RELATED"/>
    <property type="match status" value="1"/>
</dbReference>
<evidence type="ECO:0000256" key="3">
    <source>
        <dbReference type="ARBA" id="ARBA00022432"/>
    </source>
</evidence>
<keyword evidence="16" id="KW-1185">Reference proteome</keyword>
<dbReference type="GeneID" id="77732476"/>